<sequence>MNQTDMTPARLKTSIAGFPSDDAAVTTPNTLREVFSQRKAKQGSRDDAAEKADTVANTVTFSETSSETHKDPEAAVCSALSDSEDVKPKSNACCYYLRKLLYIVTGTLLCAVIHDVARVVCQAAVPEKDIYVRSVDVRFPEQDPGSELRISGNISMSNYLLLTGFEGKSIDCEAFLFSRQRGASPEDDLTTLASMSWNNSQTSYDQQKPGGNHKITHLMSLSAHGNVQLEPLAVHRNINELELNIFNINVEEMQNLMMSDTRKSEHGQRIDSTLPPVEQVHLSCKAVIEIKLFGIVPHPLSVFLDETIQQKMFGGLNSAFVDMQVGKRKVTALRSFEETSLHWSSVKEKKQSDSSKAVPMSKILSAISITHSTIKGGKHGMLGLALEVAYDRLVNQSFWSEQWTSSEIRTTGMFARLSTAQVHLPRLSVASRAFNPLDEKAYQGPESVNVTAQSEEVTINVLSVLENETSISPQVNVALVCEYMNRAGDWHNCIRAGFWELRDDLRAVEDKLNLRKLLKAPWQHMNIWARGDDIVDDTRRLPPTSLTWSAVREQMDALYMQGKHPAERGLLDEEIPFLEELRPEEAFSMNMTCNNLLCDFGNNMASTSLSLGASENHVVCSLTVGTKLRANGTLVGGENDVGEWISYTKLETTWDSDTTAALQATARLSEDKQYGSMYILCDAEDWIGLEAFNGSGILNVDEDASYAEMSMSIIEIHKEESGENEEWLHVSSSVDVTSEGDAHSLSAHALVRVDGDEQMSMSTAAGYDDGGADMDMTVFDMVGDGTWHEDEGAAMVLTVEGDDEDEEWLHVSSSVDVTSEGDAHSLSAHALVRVDGDEQMSMSTAAGYDDGGADMNMTVAWDQEEYLRSVAHVRSTDVGDDATAVEMAALLRVDAKQVFDMVGDGTWHEDEGAAMVLTVEGDDEDEEWLHVSSSVDVTSEGDAHSLSAHALVRVDGDEQMSMSTAAGYDDGGADMNMTVAWDQEEYLRSVAHVRSTDVGDDATAVEMAALLRVDDKQVFDMVGNGTWHEDEGAAMVLTVEGDDEDEEWLHVSSSVDVTSEGDAHSLSAHALVRVDGDEQMSMSTAAGYDDGGADMNMTVAWDQEEYLRSVAHVRSTDAGDDATAVEMAALLRVDDKQVFDMVGNGTWREDEGAAMVLTVEGDDEDEEWLHVSSSVDVTSEGDAHSLSAHALVRVDGDEQMSMSTAAGYDDGGADMDMTVAWDQEEYLRSVAHVRSTDAGDDATAVEMAALLRVDDKQVFDMVGNGTWREDEGAAMVLTVEGDDEDEEWLHVSSSVDVTSEGDAHSLSAHALVRVDGDEQMSMSTAAGYDDGGADMNMTVAWDQEEYLRSAAHVRSTDAGDAATAVEMAALLCVDDKQVFDMVGNGTWREDEGAAMVLTVEGDDEDEEWLHVSSSVDVTSEGDAHSLSAHALVRVDGDEQMSMSTAAGYDDGGADMDMTVAWDQEEYLRSVAHVRSTDVGDDATAVEMAALLRVDDKQVFDMVGNGTWREDEGAAMVLTVEGDDEDEEWLHVSSSVDVTSEGDAHSLSAHALVRVDGDEQMSMSTAAGYDDGGADMNMTVAWDQEEYLNMFGVLYTHDNIRFYPICYEPHDRIATSAIDDVDDVGGLMKFRWGAEELLKLNFSVAVGDDWAESSLSLHADGEERLHGLGCAHATDFSEDGHWHSIKAEARYDDGAEHMSVSEALAIDFREDDFANLRTSLAIFADDEDILEYWGTLQLDTNDRDYLDVAAWTVVRGEKKLNTSMHFENSEEDINGDRDMQMQCFLIYDGAMHCTMIVYAWLRDCLNSYIL</sequence>
<organism evidence="2 3">
    <name type="scientific">Cymbomonas tetramitiformis</name>
    <dbReference type="NCBI Taxonomy" id="36881"/>
    <lineage>
        <taxon>Eukaryota</taxon>
        <taxon>Viridiplantae</taxon>
        <taxon>Chlorophyta</taxon>
        <taxon>Pyramimonadophyceae</taxon>
        <taxon>Pyramimonadales</taxon>
        <taxon>Pyramimonadaceae</taxon>
        <taxon>Cymbomonas</taxon>
    </lineage>
</organism>
<proteinExistence type="predicted"/>
<comment type="caution">
    <text evidence="2">The sequence shown here is derived from an EMBL/GenBank/DDBJ whole genome shotgun (WGS) entry which is preliminary data.</text>
</comment>
<protein>
    <submittedName>
        <fullName evidence="2">Uncharacterized protein</fullName>
    </submittedName>
</protein>
<keyword evidence="3" id="KW-1185">Reference proteome</keyword>
<reference evidence="2 3" key="1">
    <citation type="journal article" date="2015" name="Genome Biol. Evol.">
        <title>Comparative Genomics of a Bacterivorous Green Alga Reveals Evolutionary Causalities and Consequences of Phago-Mixotrophic Mode of Nutrition.</title>
        <authorList>
            <person name="Burns J.A."/>
            <person name="Paasch A."/>
            <person name="Narechania A."/>
            <person name="Kim E."/>
        </authorList>
    </citation>
    <scope>NUCLEOTIDE SEQUENCE [LARGE SCALE GENOMIC DNA]</scope>
    <source>
        <strain evidence="2 3">PLY_AMNH</strain>
    </source>
</reference>
<evidence type="ECO:0000256" key="1">
    <source>
        <dbReference type="SAM" id="MobiDB-lite"/>
    </source>
</evidence>
<dbReference type="Proteomes" id="UP001190700">
    <property type="component" value="Unassembled WGS sequence"/>
</dbReference>
<feature type="compositionally biased region" description="Basic and acidic residues" evidence="1">
    <location>
        <begin position="43"/>
        <end position="53"/>
    </location>
</feature>
<accession>A0AAE0ENE2</accession>
<dbReference type="EMBL" id="LGRX02035471">
    <property type="protein sequence ID" value="KAK3234741.1"/>
    <property type="molecule type" value="Genomic_DNA"/>
</dbReference>
<name>A0AAE0ENE2_9CHLO</name>
<evidence type="ECO:0000313" key="2">
    <source>
        <dbReference type="EMBL" id="KAK3234741.1"/>
    </source>
</evidence>
<feature type="region of interest" description="Disordered" evidence="1">
    <location>
        <begin position="35"/>
        <end position="55"/>
    </location>
</feature>
<evidence type="ECO:0000313" key="3">
    <source>
        <dbReference type="Proteomes" id="UP001190700"/>
    </source>
</evidence>
<gene>
    <name evidence="2" type="ORF">CYMTET_55015</name>
</gene>